<dbReference type="PROSITE" id="PS00397">
    <property type="entry name" value="RECOMBINASES_1"/>
    <property type="match status" value="1"/>
</dbReference>
<sequence length="185" mass="20829">MANIGYVRVSTMDQNMELQLDAVRAAGCEKIFEEKKSSVKERSEFEACLNYLRPGDTLVVWKLDRLGRQTKKLLELSEWLVEKGIGLKILTLGVDTNTPAGKLYFTIMAGLAEMERELTVERTKAGLAAARRRGRVGGRKPIDQSVIDKANVMFEAGMTVKDICSILPLKPPTFYKYRQKKAEEV</sequence>
<accession>A0ABT6R561</accession>
<comment type="caution">
    <text evidence="6">The sequence shown here is derived from an EMBL/GenBank/DDBJ whole genome shotgun (WGS) entry which is preliminary data.</text>
</comment>
<dbReference type="InterPro" id="IPR050639">
    <property type="entry name" value="SSR_resolvase"/>
</dbReference>
<keyword evidence="3" id="KW-0233">DNA recombination</keyword>
<reference evidence="6 7" key="1">
    <citation type="submission" date="2023-04" db="EMBL/GenBank/DDBJ databases">
        <title>Antarctic isolates genomes.</title>
        <authorList>
            <person name="Dimov S.G."/>
        </authorList>
    </citation>
    <scope>NUCLEOTIDE SEQUENCE [LARGE SCALE GENOMIC DNA]</scope>
    <source>
        <strain evidence="6 7">AL19</strain>
    </source>
</reference>
<dbReference type="Proteomes" id="UP001243286">
    <property type="component" value="Unassembled WGS sequence"/>
</dbReference>
<dbReference type="PROSITE" id="PS00398">
    <property type="entry name" value="RECOMBINASES_2"/>
    <property type="match status" value="1"/>
</dbReference>
<organism evidence="6 7">
    <name type="scientific">Exiguobacterium antarcticum</name>
    <dbReference type="NCBI Taxonomy" id="132920"/>
    <lineage>
        <taxon>Bacteria</taxon>
        <taxon>Bacillati</taxon>
        <taxon>Bacillota</taxon>
        <taxon>Bacilli</taxon>
        <taxon>Bacillales</taxon>
        <taxon>Bacillales Family XII. Incertae Sedis</taxon>
        <taxon>Exiguobacterium</taxon>
    </lineage>
</organism>
<dbReference type="InterPro" id="IPR006118">
    <property type="entry name" value="Recombinase_CS"/>
</dbReference>
<dbReference type="CDD" id="cd03768">
    <property type="entry name" value="SR_ResInv"/>
    <property type="match status" value="1"/>
</dbReference>
<protein>
    <submittedName>
        <fullName evidence="6">Recombinase family protein</fullName>
    </submittedName>
</protein>
<dbReference type="Gene3D" id="3.40.50.1390">
    <property type="entry name" value="Resolvase, N-terminal catalytic domain"/>
    <property type="match status" value="1"/>
</dbReference>
<dbReference type="InterPro" id="IPR006119">
    <property type="entry name" value="Resolv_N"/>
</dbReference>
<keyword evidence="2" id="KW-0238">DNA-binding</keyword>
<dbReference type="InterPro" id="IPR036162">
    <property type="entry name" value="Resolvase-like_N_sf"/>
</dbReference>
<feature type="active site" description="O-(5'-phospho-DNA)-serine intermediate" evidence="4">
    <location>
        <position position="10"/>
    </location>
</feature>
<dbReference type="SMART" id="SM00857">
    <property type="entry name" value="Resolvase"/>
    <property type="match status" value="1"/>
</dbReference>
<evidence type="ECO:0000313" key="7">
    <source>
        <dbReference type="Proteomes" id="UP001243286"/>
    </source>
</evidence>
<dbReference type="SUPFAM" id="SSF53041">
    <property type="entry name" value="Resolvase-like"/>
    <property type="match status" value="1"/>
</dbReference>
<evidence type="ECO:0000256" key="2">
    <source>
        <dbReference type="ARBA" id="ARBA00023125"/>
    </source>
</evidence>
<evidence type="ECO:0000256" key="4">
    <source>
        <dbReference type="PROSITE-ProRule" id="PRU10137"/>
    </source>
</evidence>
<dbReference type="RefSeq" id="WP_282356940.1">
    <property type="nucleotide sequence ID" value="NZ_JASBQV010000025.1"/>
</dbReference>
<evidence type="ECO:0000259" key="5">
    <source>
        <dbReference type="PROSITE" id="PS51736"/>
    </source>
</evidence>
<feature type="domain" description="Resolvase/invertase-type recombinase catalytic" evidence="5">
    <location>
        <begin position="2"/>
        <end position="134"/>
    </location>
</feature>
<keyword evidence="1" id="KW-0229">DNA integration</keyword>
<dbReference type="EMBL" id="JASBQV010000025">
    <property type="protein sequence ID" value="MDI3235953.1"/>
    <property type="molecule type" value="Genomic_DNA"/>
</dbReference>
<dbReference type="PROSITE" id="PS51736">
    <property type="entry name" value="RECOMBINASES_3"/>
    <property type="match status" value="1"/>
</dbReference>
<evidence type="ECO:0000313" key="6">
    <source>
        <dbReference type="EMBL" id="MDI3235953.1"/>
    </source>
</evidence>
<evidence type="ECO:0000256" key="1">
    <source>
        <dbReference type="ARBA" id="ARBA00022908"/>
    </source>
</evidence>
<proteinExistence type="predicted"/>
<keyword evidence="7" id="KW-1185">Reference proteome</keyword>
<dbReference type="PANTHER" id="PTHR30461">
    <property type="entry name" value="DNA-INVERTASE FROM LAMBDOID PROPHAGE"/>
    <property type="match status" value="1"/>
</dbReference>
<dbReference type="PANTHER" id="PTHR30461:SF2">
    <property type="entry name" value="SERINE RECOMBINASE PINE-RELATED"/>
    <property type="match status" value="1"/>
</dbReference>
<evidence type="ECO:0000256" key="3">
    <source>
        <dbReference type="ARBA" id="ARBA00023172"/>
    </source>
</evidence>
<name>A0ABT6R561_9BACL</name>
<gene>
    <name evidence="6" type="ORF">QK289_13130</name>
</gene>
<dbReference type="Pfam" id="PF00239">
    <property type="entry name" value="Resolvase"/>
    <property type="match status" value="1"/>
</dbReference>